<proteinExistence type="predicted"/>
<dbReference type="Proteomes" id="UP000077684">
    <property type="component" value="Unassembled WGS sequence"/>
</dbReference>
<dbReference type="AlphaFoldDB" id="A0A8X7MIP2"/>
<protein>
    <submittedName>
        <fullName evidence="2">Uncharacterized protein</fullName>
    </submittedName>
</protein>
<keyword evidence="3" id="KW-1185">Reference proteome</keyword>
<keyword evidence="1" id="KW-0732">Signal</keyword>
<dbReference type="EMBL" id="LWDE02002745">
    <property type="protein sequence ID" value="KAE8236892.1"/>
    <property type="molecule type" value="Genomic_DNA"/>
</dbReference>
<evidence type="ECO:0000256" key="1">
    <source>
        <dbReference type="SAM" id="SignalP"/>
    </source>
</evidence>
<evidence type="ECO:0000313" key="2">
    <source>
        <dbReference type="EMBL" id="KAE8236892.1"/>
    </source>
</evidence>
<feature type="signal peptide" evidence="1">
    <location>
        <begin position="1"/>
        <end position="27"/>
    </location>
</feature>
<organism evidence="2 3">
    <name type="scientific">Tilletia controversa</name>
    <name type="common">dwarf bunt fungus</name>
    <dbReference type="NCBI Taxonomy" id="13291"/>
    <lineage>
        <taxon>Eukaryota</taxon>
        <taxon>Fungi</taxon>
        <taxon>Dikarya</taxon>
        <taxon>Basidiomycota</taxon>
        <taxon>Ustilaginomycotina</taxon>
        <taxon>Exobasidiomycetes</taxon>
        <taxon>Tilletiales</taxon>
        <taxon>Tilletiaceae</taxon>
        <taxon>Tilletia</taxon>
    </lineage>
</organism>
<accession>A0A8X7MIP2</accession>
<feature type="chain" id="PRO_5036460145" evidence="1">
    <location>
        <begin position="28"/>
        <end position="95"/>
    </location>
</feature>
<gene>
    <name evidence="2" type="ORF">A4X06_0g9403</name>
</gene>
<comment type="caution">
    <text evidence="2">The sequence shown here is derived from an EMBL/GenBank/DDBJ whole genome shotgun (WGS) entry which is preliminary data.</text>
</comment>
<reference evidence="2" key="2">
    <citation type="journal article" date="2019" name="IMA Fungus">
        <title>Genome sequencing and comparison of five Tilletia species to identify candidate genes for the detection of regulated species infecting wheat.</title>
        <authorList>
            <person name="Nguyen H.D.T."/>
            <person name="Sultana T."/>
            <person name="Kesanakurti P."/>
            <person name="Hambleton S."/>
        </authorList>
    </citation>
    <scope>NUCLEOTIDE SEQUENCE</scope>
    <source>
        <strain evidence="2">DAOMC 236426</strain>
    </source>
</reference>
<sequence>MRRHAANATSTGCFALIYAARTLCLDAADTMLPEDFTWTWLIVGEIDPLTFSTAWPSLSPYVNKGSCHAVDGKQTVVRVNWLGMDQKRTPEQQEL</sequence>
<name>A0A8X7MIP2_9BASI</name>
<evidence type="ECO:0000313" key="3">
    <source>
        <dbReference type="Proteomes" id="UP000077684"/>
    </source>
</evidence>
<reference evidence="2" key="1">
    <citation type="submission" date="2016-04" db="EMBL/GenBank/DDBJ databases">
        <authorList>
            <person name="Nguyen H.D."/>
            <person name="Samba Siva P."/>
            <person name="Cullis J."/>
            <person name="Levesque C.A."/>
            <person name="Hambleton S."/>
        </authorList>
    </citation>
    <scope>NUCLEOTIDE SEQUENCE</scope>
    <source>
        <strain evidence="2">DAOMC 236426</strain>
    </source>
</reference>